<reference evidence="1" key="1">
    <citation type="journal article" date="2015" name="PeerJ">
        <title>First genomic representation of candidate bacterial phylum KSB3 points to enhanced environmental sensing as a trigger of wastewater bulking.</title>
        <authorList>
            <person name="Sekiguchi Y."/>
            <person name="Ohashi A."/>
            <person name="Parks D.H."/>
            <person name="Yamauchi T."/>
            <person name="Tyson G.W."/>
            <person name="Hugenholtz P."/>
        </authorList>
    </citation>
    <scope>NUCLEOTIDE SEQUENCE [LARGE SCALE GENOMIC DNA]</scope>
</reference>
<dbReference type="HOGENOM" id="CLU_173195_1_1_0"/>
<sequence>MSALSLRLPNSIHRHIKDIARREGVSINQFISSAVAEKISAIMTEDYLLHRANRASNAEFTRILDQVSHRNPLPGDEL</sequence>
<dbReference type="InterPro" id="IPR008651">
    <property type="entry name" value="Uncharacterised_HicB"/>
</dbReference>
<dbReference type="InterPro" id="IPR010985">
    <property type="entry name" value="Ribbon_hlx_hlx"/>
</dbReference>
<dbReference type="Pfam" id="PF05534">
    <property type="entry name" value="HicB"/>
    <property type="match status" value="1"/>
</dbReference>
<dbReference type="AlphaFoldDB" id="A0A081BLV5"/>
<organism evidence="1">
    <name type="scientific">Candidatus Moduliflexus flocculans</name>
    <dbReference type="NCBI Taxonomy" id="1499966"/>
    <lineage>
        <taxon>Bacteria</taxon>
        <taxon>Candidatus Moduliflexota</taxon>
        <taxon>Candidatus Moduliflexia</taxon>
        <taxon>Candidatus Moduliflexales</taxon>
        <taxon>Candidatus Moduliflexaceae</taxon>
    </lineage>
</organism>
<dbReference type="STRING" id="1499966.U14_02614"/>
<dbReference type="GO" id="GO:0006355">
    <property type="term" value="P:regulation of DNA-templated transcription"/>
    <property type="evidence" value="ECO:0007669"/>
    <property type="project" value="InterPro"/>
</dbReference>
<protein>
    <submittedName>
        <fullName evidence="1">HicB family protein</fullName>
    </submittedName>
</protein>
<evidence type="ECO:0000313" key="1">
    <source>
        <dbReference type="EMBL" id="GAK51371.1"/>
    </source>
</evidence>
<dbReference type="Gene3D" id="1.20.5.780">
    <property type="entry name" value="Single helix bin"/>
    <property type="match status" value="1"/>
</dbReference>
<evidence type="ECO:0000313" key="2">
    <source>
        <dbReference type="Proteomes" id="UP000030700"/>
    </source>
</evidence>
<dbReference type="SUPFAM" id="SSF47598">
    <property type="entry name" value="Ribbon-helix-helix"/>
    <property type="match status" value="1"/>
</dbReference>
<proteinExistence type="predicted"/>
<gene>
    <name evidence="1" type="ORF">U14_02614</name>
</gene>
<dbReference type="EMBL" id="DF820457">
    <property type="protein sequence ID" value="GAK51371.1"/>
    <property type="molecule type" value="Genomic_DNA"/>
</dbReference>
<accession>A0A081BLV5</accession>
<keyword evidence="2" id="KW-1185">Reference proteome</keyword>
<name>A0A081BLV5_9BACT</name>
<dbReference type="Proteomes" id="UP000030700">
    <property type="component" value="Unassembled WGS sequence"/>
</dbReference>